<evidence type="ECO:0000313" key="8">
    <source>
        <dbReference type="EMBL" id="KDQ61762.1"/>
    </source>
</evidence>
<dbReference type="GO" id="GO:0003677">
    <property type="term" value="F:DNA binding"/>
    <property type="evidence" value="ECO:0007669"/>
    <property type="project" value="InterPro"/>
</dbReference>
<dbReference type="PANTHER" id="PTHR47338">
    <property type="entry name" value="ZN(II)2CYS6 TRANSCRIPTION FACTOR (EUROFUNG)-RELATED"/>
    <property type="match status" value="1"/>
</dbReference>
<evidence type="ECO:0000256" key="6">
    <source>
        <dbReference type="SAM" id="MobiDB-lite"/>
    </source>
</evidence>
<dbReference type="AlphaFoldDB" id="A0A067QE26"/>
<dbReference type="SUPFAM" id="SSF57701">
    <property type="entry name" value="Zn2/Cys6 DNA-binding domain"/>
    <property type="match status" value="1"/>
</dbReference>
<feature type="compositionally biased region" description="Low complexity" evidence="6">
    <location>
        <begin position="627"/>
        <end position="639"/>
    </location>
</feature>
<gene>
    <name evidence="8" type="ORF">JAAARDRAFT_31242</name>
</gene>
<evidence type="ECO:0000256" key="4">
    <source>
        <dbReference type="ARBA" id="ARBA00023163"/>
    </source>
</evidence>
<dbReference type="PANTHER" id="PTHR47338:SF5">
    <property type="entry name" value="ZN(II)2CYS6 TRANSCRIPTION FACTOR (EUROFUNG)"/>
    <property type="match status" value="1"/>
</dbReference>
<evidence type="ECO:0000259" key="7">
    <source>
        <dbReference type="SMART" id="SM00066"/>
    </source>
</evidence>
<evidence type="ECO:0000256" key="2">
    <source>
        <dbReference type="ARBA" id="ARBA00022723"/>
    </source>
</evidence>
<organism evidence="8 9">
    <name type="scientific">Jaapia argillacea MUCL 33604</name>
    <dbReference type="NCBI Taxonomy" id="933084"/>
    <lineage>
        <taxon>Eukaryota</taxon>
        <taxon>Fungi</taxon>
        <taxon>Dikarya</taxon>
        <taxon>Basidiomycota</taxon>
        <taxon>Agaricomycotina</taxon>
        <taxon>Agaricomycetes</taxon>
        <taxon>Agaricomycetidae</taxon>
        <taxon>Jaapiales</taxon>
        <taxon>Jaapiaceae</taxon>
        <taxon>Jaapia</taxon>
    </lineage>
</organism>
<dbReference type="EMBL" id="KL197712">
    <property type="protein sequence ID" value="KDQ61762.1"/>
    <property type="molecule type" value="Genomic_DNA"/>
</dbReference>
<accession>A0A067QE26</accession>
<dbReference type="CDD" id="cd00067">
    <property type="entry name" value="GAL4"/>
    <property type="match status" value="1"/>
</dbReference>
<keyword evidence="9" id="KW-1185">Reference proteome</keyword>
<dbReference type="InterPro" id="IPR050815">
    <property type="entry name" value="TF_fung"/>
</dbReference>
<reference evidence="9" key="1">
    <citation type="journal article" date="2014" name="Proc. Natl. Acad. Sci. U.S.A.">
        <title>Extensive sampling of basidiomycete genomes demonstrates inadequacy of the white-rot/brown-rot paradigm for wood decay fungi.</title>
        <authorList>
            <person name="Riley R."/>
            <person name="Salamov A.A."/>
            <person name="Brown D.W."/>
            <person name="Nagy L.G."/>
            <person name="Floudas D."/>
            <person name="Held B.W."/>
            <person name="Levasseur A."/>
            <person name="Lombard V."/>
            <person name="Morin E."/>
            <person name="Otillar R."/>
            <person name="Lindquist E.A."/>
            <person name="Sun H."/>
            <person name="LaButti K.M."/>
            <person name="Schmutz J."/>
            <person name="Jabbour D."/>
            <person name="Luo H."/>
            <person name="Baker S.E."/>
            <person name="Pisabarro A.G."/>
            <person name="Walton J.D."/>
            <person name="Blanchette R.A."/>
            <person name="Henrissat B."/>
            <person name="Martin F."/>
            <person name="Cullen D."/>
            <person name="Hibbett D.S."/>
            <person name="Grigoriev I.V."/>
        </authorList>
    </citation>
    <scope>NUCLEOTIDE SEQUENCE [LARGE SCALE GENOMIC DNA]</scope>
    <source>
        <strain evidence="9">MUCL 33604</strain>
    </source>
</reference>
<dbReference type="Pfam" id="PF04082">
    <property type="entry name" value="Fungal_trans"/>
    <property type="match status" value="1"/>
</dbReference>
<feature type="region of interest" description="Disordered" evidence="6">
    <location>
        <begin position="51"/>
        <end position="155"/>
    </location>
</feature>
<name>A0A067QE26_9AGAM</name>
<dbReference type="GO" id="GO:0006351">
    <property type="term" value="P:DNA-templated transcription"/>
    <property type="evidence" value="ECO:0007669"/>
    <property type="project" value="InterPro"/>
</dbReference>
<evidence type="ECO:0000256" key="5">
    <source>
        <dbReference type="ARBA" id="ARBA00023242"/>
    </source>
</evidence>
<sequence>MHPSGPASSSYDPPSDFRAAVVQSHFSQQAENFDAKVLKVPKRKRLAKACDACHKSKRRCDGTGNYFASKECSYTDASGRPVAAPRAGHPSEERQSGGHPRNPANNHGPAPPVPPSALIPSTHKPYYSEVVSSGLPHDREQEVAPRKRVRAEPEPYILPKNLGHLPPLPGATSVESNLGLDATLTRELVNLFFTHCHPARLVIHKPSFSAALSLNQVPLHLLFVIYALAAPLSKRPQLRTSPARDAGTVYFEEAMAMMYDSNGRLICEPSLATAQALCILQIHMLRSGGPETWHERYHDLALEIVENLEVRKPDNPVLTPVPSPEFIQASIDRECTRRVFWFIHWMDMVLHTYVYKPISRPVQDFSLRLPVDETSFELAVHVTLSEYLYLPPPRTRYASEFGHMVRISRILYEFENNSNSLGASADDQAIGVLLLDTVRTLECWASTLPEHLQFNEQNLQVQLSMFETSSNNGAWCYCFMHVEHASCILGINEFKRRHRKGTLTGQDWAMDCLHKILSFLGSRAKNSFILGAIVWALQRYCKDDDPKLRMWNAEFADLWGVQVEDYAMTDRSTVESPELHHSPPSAIVKATKPALPPPSSSTNSLVRSTGNAPHNYEGRSERTEAPLLPSLKSSGLLDSWKPPSEPSATTVPRSRWIQSSGRNPSPTRPPNNARQDSSRPSGTGMPVGLQWLAHET</sequence>
<dbReference type="GO" id="GO:0005634">
    <property type="term" value="C:nucleus"/>
    <property type="evidence" value="ECO:0007669"/>
    <property type="project" value="UniProtKB-SubCell"/>
</dbReference>
<feature type="compositionally biased region" description="Polar residues" evidence="6">
    <location>
        <begin position="600"/>
        <end position="612"/>
    </location>
</feature>
<evidence type="ECO:0000313" key="9">
    <source>
        <dbReference type="Proteomes" id="UP000027265"/>
    </source>
</evidence>
<keyword evidence="4" id="KW-0804">Transcription</keyword>
<dbReference type="OrthoDB" id="2123952at2759"/>
<dbReference type="InterPro" id="IPR001138">
    <property type="entry name" value="Zn2Cys6_DnaBD"/>
</dbReference>
<evidence type="ECO:0000256" key="1">
    <source>
        <dbReference type="ARBA" id="ARBA00004123"/>
    </source>
</evidence>
<dbReference type="GO" id="GO:0008270">
    <property type="term" value="F:zinc ion binding"/>
    <property type="evidence" value="ECO:0007669"/>
    <property type="project" value="InterPro"/>
</dbReference>
<keyword evidence="5" id="KW-0539">Nucleus</keyword>
<feature type="domain" description="Zn(2)-C6 fungal-type" evidence="7">
    <location>
        <begin position="44"/>
        <end position="83"/>
    </location>
</feature>
<proteinExistence type="predicted"/>
<dbReference type="CDD" id="cd12148">
    <property type="entry name" value="fungal_TF_MHR"/>
    <property type="match status" value="1"/>
</dbReference>
<keyword evidence="3" id="KW-0805">Transcription regulation</keyword>
<dbReference type="SMART" id="SM00066">
    <property type="entry name" value="GAL4"/>
    <property type="match status" value="1"/>
</dbReference>
<dbReference type="InterPro" id="IPR007219">
    <property type="entry name" value="XnlR_reg_dom"/>
</dbReference>
<feature type="compositionally biased region" description="Polar residues" evidence="6">
    <location>
        <begin position="646"/>
        <end position="681"/>
    </location>
</feature>
<dbReference type="GO" id="GO:0000981">
    <property type="term" value="F:DNA-binding transcription factor activity, RNA polymerase II-specific"/>
    <property type="evidence" value="ECO:0007669"/>
    <property type="project" value="InterPro"/>
</dbReference>
<dbReference type="HOGENOM" id="CLU_011354_0_0_1"/>
<feature type="region of interest" description="Disordered" evidence="6">
    <location>
        <begin position="572"/>
        <end position="696"/>
    </location>
</feature>
<dbReference type="Proteomes" id="UP000027265">
    <property type="component" value="Unassembled WGS sequence"/>
</dbReference>
<dbReference type="STRING" id="933084.A0A067QE26"/>
<feature type="compositionally biased region" description="Basic and acidic residues" evidence="6">
    <location>
        <begin position="136"/>
        <end position="153"/>
    </location>
</feature>
<dbReference type="InterPro" id="IPR036864">
    <property type="entry name" value="Zn2-C6_fun-type_DNA-bd_sf"/>
</dbReference>
<evidence type="ECO:0000256" key="3">
    <source>
        <dbReference type="ARBA" id="ARBA00023015"/>
    </source>
</evidence>
<protein>
    <recommendedName>
        <fullName evidence="7">Zn(2)-C6 fungal-type domain-containing protein</fullName>
    </recommendedName>
</protein>
<dbReference type="InParanoid" id="A0A067QE26"/>
<keyword evidence="2" id="KW-0479">Metal-binding</keyword>
<comment type="subcellular location">
    <subcellularLocation>
        <location evidence="1">Nucleus</location>
    </subcellularLocation>
</comment>